<name>A0ABU9UDR0_9SPIR</name>
<evidence type="ECO:0000313" key="2">
    <source>
        <dbReference type="EMBL" id="MEM5948818.1"/>
    </source>
</evidence>
<reference evidence="2 3" key="1">
    <citation type="submission" date="2024-03" db="EMBL/GenBank/DDBJ databases">
        <title>Ignisphaera cupida sp. nov., a hyperthermophilic hydrolytic archaeon from a hot spring of Kamchatka, and proposal of Ignisphaeraceae fam. nov.</title>
        <authorList>
            <person name="Podosokorskaya O.A."/>
            <person name="Elcheninov A.G."/>
            <person name="Maltseva A.I."/>
            <person name="Zayulina K.S."/>
            <person name="Novikov A."/>
            <person name="Merkel A.Y."/>
        </authorList>
    </citation>
    <scope>NUCLEOTIDE SEQUENCE [LARGE SCALE GENOMIC DNA]</scope>
    <source>
        <strain evidence="2 3">38H-sp</strain>
    </source>
</reference>
<accession>A0ABU9UDR0</accession>
<dbReference type="Proteomes" id="UP001466331">
    <property type="component" value="Unassembled WGS sequence"/>
</dbReference>
<dbReference type="EMBL" id="JBCHKQ010000005">
    <property type="protein sequence ID" value="MEM5948818.1"/>
    <property type="molecule type" value="Genomic_DNA"/>
</dbReference>
<dbReference type="RefSeq" id="WP_420070268.1">
    <property type="nucleotide sequence ID" value="NZ_JBCHKQ010000005.1"/>
</dbReference>
<protein>
    <submittedName>
        <fullName evidence="2">Uncharacterized protein</fullName>
    </submittedName>
</protein>
<comment type="caution">
    <text evidence="2">The sequence shown here is derived from an EMBL/GenBank/DDBJ whole genome shotgun (WGS) entry which is preliminary data.</text>
</comment>
<evidence type="ECO:0000313" key="3">
    <source>
        <dbReference type="Proteomes" id="UP001466331"/>
    </source>
</evidence>
<evidence type="ECO:0000256" key="1">
    <source>
        <dbReference type="SAM" id="SignalP"/>
    </source>
</evidence>
<feature type="chain" id="PRO_5046907099" evidence="1">
    <location>
        <begin position="19"/>
        <end position="144"/>
    </location>
</feature>
<proteinExistence type="predicted"/>
<organism evidence="2 3">
    <name type="scientific">Rarispira pelagica</name>
    <dbReference type="NCBI Taxonomy" id="3141764"/>
    <lineage>
        <taxon>Bacteria</taxon>
        <taxon>Pseudomonadati</taxon>
        <taxon>Spirochaetota</taxon>
        <taxon>Spirochaetia</taxon>
        <taxon>Winmispirales</taxon>
        <taxon>Winmispiraceae</taxon>
        <taxon>Rarispira</taxon>
    </lineage>
</organism>
<sequence length="144" mass="17392">MRKSFIVLLLFFAFFCYSQEKLNPVDENNDGIVDQWFEIGEKETFWFVADQDYDGGVDYRAQMNEDGRKIYEEIDFNKDGEMDDFYFYEKGMLVREEIDSNFDGVVDIWIFMDEGVYIMRYEQDTNFDGKVDYIKDYSKNEKEE</sequence>
<keyword evidence="1" id="KW-0732">Signal</keyword>
<gene>
    <name evidence="2" type="ORF">WKV44_09730</name>
</gene>
<keyword evidence="3" id="KW-1185">Reference proteome</keyword>
<feature type="signal peptide" evidence="1">
    <location>
        <begin position="1"/>
        <end position="18"/>
    </location>
</feature>